<evidence type="ECO:0000313" key="1">
    <source>
        <dbReference type="EMBL" id="EOI02973.1"/>
    </source>
</evidence>
<proteinExistence type="predicted"/>
<keyword evidence="4" id="KW-1185">Reference proteome</keyword>
<dbReference type="Proteomes" id="UP000014157">
    <property type="component" value="Unassembled WGS sequence"/>
</dbReference>
<evidence type="ECO:0000313" key="4">
    <source>
        <dbReference type="Proteomes" id="UP000014157"/>
    </source>
</evidence>
<reference evidence="2 4" key="2">
    <citation type="submission" date="2013-03" db="EMBL/GenBank/DDBJ databases">
        <title>The Genome Sequence of Enterococcus moraviensis BAA-383 (PacBio/Illumina hybrid assembly).</title>
        <authorList>
            <consortium name="The Broad Institute Genomics Platform"/>
            <consortium name="The Broad Institute Genome Sequencing Center for Infectious Disease"/>
            <person name="Earl A."/>
            <person name="Russ C."/>
            <person name="Gilmore M."/>
            <person name="Surin D."/>
            <person name="Walker B."/>
            <person name="Young S."/>
            <person name="Zeng Q."/>
            <person name="Gargeya S."/>
            <person name="Fitzgerald M."/>
            <person name="Haas B."/>
            <person name="Abouelleil A."/>
            <person name="Allen A.W."/>
            <person name="Alvarado L."/>
            <person name="Arachchi H.M."/>
            <person name="Berlin A.M."/>
            <person name="Chapman S.B."/>
            <person name="Gainer-Dewar J."/>
            <person name="Goldberg J."/>
            <person name="Griggs A."/>
            <person name="Gujja S."/>
            <person name="Hansen M."/>
            <person name="Howarth C."/>
            <person name="Imamovic A."/>
            <person name="Ireland A."/>
            <person name="Larimer J."/>
            <person name="McCowan C."/>
            <person name="Murphy C."/>
            <person name="Pearson M."/>
            <person name="Poon T.W."/>
            <person name="Priest M."/>
            <person name="Roberts A."/>
            <person name="Saif S."/>
            <person name="Shea T."/>
            <person name="Sisk P."/>
            <person name="Sykes S."/>
            <person name="Wortman J."/>
            <person name="Nusbaum C."/>
            <person name="Birren B."/>
        </authorList>
    </citation>
    <scope>NUCLEOTIDE SEQUENCE [LARGE SCALE GENOMIC DNA]</scope>
    <source>
        <strain evidence="2 4">ATCC BAA-383</strain>
    </source>
</reference>
<sequence length="34" mass="3893">MNDKQRVEYANWEYSNLNEGDPITIKGEGTIGYS</sequence>
<dbReference type="EMBL" id="AJAS01000010">
    <property type="protein sequence ID" value="EOI02973.1"/>
    <property type="molecule type" value="Genomic_DNA"/>
</dbReference>
<accession>R2T6H1</accession>
<evidence type="ECO:0000313" key="2">
    <source>
        <dbReference type="EMBL" id="EOT73972.1"/>
    </source>
</evidence>
<name>R2T6H1_9ENTE</name>
<reference evidence="1 3" key="1">
    <citation type="submission" date="2013-02" db="EMBL/GenBank/DDBJ databases">
        <title>The Genome Sequence of Enterococcus moraviensis BAA-383.</title>
        <authorList>
            <consortium name="The Broad Institute Genome Sequencing Platform"/>
            <consortium name="The Broad Institute Genome Sequencing Center for Infectious Disease"/>
            <person name="Earl A.M."/>
            <person name="Gilmore M.S."/>
            <person name="Lebreton F."/>
            <person name="Walker B."/>
            <person name="Young S.K."/>
            <person name="Zeng Q."/>
            <person name="Gargeya S."/>
            <person name="Fitzgerald M."/>
            <person name="Haas B."/>
            <person name="Abouelleil A."/>
            <person name="Alvarado L."/>
            <person name="Arachchi H.M."/>
            <person name="Berlin A.M."/>
            <person name="Chapman S.B."/>
            <person name="Dewar J."/>
            <person name="Goldberg J."/>
            <person name="Griggs A."/>
            <person name="Gujja S."/>
            <person name="Hansen M."/>
            <person name="Howarth C."/>
            <person name="Imamovic A."/>
            <person name="Larimer J."/>
            <person name="McCowan C."/>
            <person name="Murphy C."/>
            <person name="Neiman D."/>
            <person name="Pearson M."/>
            <person name="Priest M."/>
            <person name="Roberts A."/>
            <person name="Saif S."/>
            <person name="Shea T."/>
            <person name="Sisk P."/>
            <person name="Sykes S."/>
            <person name="Wortman J."/>
            <person name="Nusbaum C."/>
            <person name="Birren B."/>
        </authorList>
    </citation>
    <scope>NUCLEOTIDE SEQUENCE [LARGE SCALE GENOMIC DNA]</scope>
    <source>
        <strain evidence="1 3">ATCC BAA-383</strain>
    </source>
</reference>
<organism evidence="1 3">
    <name type="scientific">Enterococcus moraviensis ATCC BAA-383</name>
    <dbReference type="NCBI Taxonomy" id="1158609"/>
    <lineage>
        <taxon>Bacteria</taxon>
        <taxon>Bacillati</taxon>
        <taxon>Bacillota</taxon>
        <taxon>Bacilli</taxon>
        <taxon>Lactobacillales</taxon>
        <taxon>Enterococcaceae</taxon>
        <taxon>Enterococcus</taxon>
    </lineage>
</organism>
<dbReference type="HOGENOM" id="CLU_3373642_0_0_9"/>
<dbReference type="AlphaFoldDB" id="R2T6H1"/>
<dbReference type="Proteomes" id="UP000013781">
    <property type="component" value="Unassembled WGS sequence"/>
</dbReference>
<evidence type="ECO:0000313" key="3">
    <source>
        <dbReference type="Proteomes" id="UP000013781"/>
    </source>
</evidence>
<comment type="caution">
    <text evidence="1">The sequence shown here is derived from an EMBL/GenBank/DDBJ whole genome shotgun (WGS) entry which is preliminary data.</text>
</comment>
<gene>
    <name evidence="2" type="ORF">I586_00968</name>
    <name evidence="1" type="ORF">UAY_00898</name>
</gene>
<protein>
    <submittedName>
        <fullName evidence="1">Uncharacterized protein</fullName>
    </submittedName>
</protein>
<dbReference type="EMBL" id="ASWB01000001">
    <property type="protein sequence ID" value="EOT73972.1"/>
    <property type="molecule type" value="Genomic_DNA"/>
</dbReference>